<evidence type="ECO:0000313" key="2">
    <source>
        <dbReference type="EMBL" id="CEK51157.1"/>
    </source>
</evidence>
<sequence length="85" mass="9492">ATFYKHIQEERAVNGSSPRHHHLPNSFHNGSTRRNGTLTRNTANMNRNNAARSSISMPRSNSTESNSIITTPTADIDMDRVESNI</sequence>
<accession>A0A0B6Y4B3</accession>
<protein>
    <submittedName>
        <fullName evidence="2">Uncharacterized protein</fullName>
    </submittedName>
</protein>
<feature type="region of interest" description="Disordered" evidence="1">
    <location>
        <begin position="1"/>
        <end position="85"/>
    </location>
</feature>
<dbReference type="EMBL" id="HACG01004292">
    <property type="protein sequence ID" value="CEK51157.1"/>
    <property type="molecule type" value="Transcribed_RNA"/>
</dbReference>
<reference evidence="2" key="1">
    <citation type="submission" date="2014-12" db="EMBL/GenBank/DDBJ databases">
        <title>Insight into the proteome of Arion vulgaris.</title>
        <authorList>
            <person name="Aradska J."/>
            <person name="Bulat T."/>
            <person name="Smidak R."/>
            <person name="Sarate P."/>
            <person name="Gangsoo J."/>
            <person name="Sialana F."/>
            <person name="Bilban M."/>
            <person name="Lubec G."/>
        </authorList>
    </citation>
    <scope>NUCLEOTIDE SEQUENCE</scope>
    <source>
        <tissue evidence="2">Skin</tissue>
    </source>
</reference>
<feature type="compositionally biased region" description="Low complexity" evidence="1">
    <location>
        <begin position="60"/>
        <end position="73"/>
    </location>
</feature>
<feature type="compositionally biased region" description="Low complexity" evidence="1">
    <location>
        <begin position="37"/>
        <end position="52"/>
    </location>
</feature>
<proteinExistence type="predicted"/>
<name>A0A0B6Y4B3_9EUPU</name>
<feature type="non-terminal residue" evidence="2">
    <location>
        <position position="1"/>
    </location>
</feature>
<gene>
    <name evidence="2" type="primary">ORF12671</name>
</gene>
<feature type="compositionally biased region" description="Basic and acidic residues" evidence="1">
    <location>
        <begin position="1"/>
        <end position="12"/>
    </location>
</feature>
<organism evidence="2">
    <name type="scientific">Arion vulgaris</name>
    <dbReference type="NCBI Taxonomy" id="1028688"/>
    <lineage>
        <taxon>Eukaryota</taxon>
        <taxon>Metazoa</taxon>
        <taxon>Spiralia</taxon>
        <taxon>Lophotrochozoa</taxon>
        <taxon>Mollusca</taxon>
        <taxon>Gastropoda</taxon>
        <taxon>Heterobranchia</taxon>
        <taxon>Euthyneura</taxon>
        <taxon>Panpulmonata</taxon>
        <taxon>Eupulmonata</taxon>
        <taxon>Stylommatophora</taxon>
        <taxon>Helicina</taxon>
        <taxon>Arionoidea</taxon>
        <taxon>Arionidae</taxon>
        <taxon>Arion</taxon>
    </lineage>
</organism>
<feature type="compositionally biased region" description="Polar residues" evidence="1">
    <location>
        <begin position="26"/>
        <end position="36"/>
    </location>
</feature>
<evidence type="ECO:0000256" key="1">
    <source>
        <dbReference type="SAM" id="MobiDB-lite"/>
    </source>
</evidence>
<dbReference type="AlphaFoldDB" id="A0A0B6Y4B3"/>